<reference evidence="1 2" key="1">
    <citation type="journal article" date="2014" name="BMC Genomics">
        <title>Comparison of environmental and isolate Sulfobacillus genomes reveals diverse carbon, sulfur, nitrogen, and hydrogen metabolisms.</title>
        <authorList>
            <person name="Justice N.B."/>
            <person name="Norman A."/>
            <person name="Brown C.T."/>
            <person name="Singh A."/>
            <person name="Thomas B.C."/>
            <person name="Banfield J.F."/>
        </authorList>
    </citation>
    <scope>NUCLEOTIDE SEQUENCE [LARGE SCALE GENOMIC DNA]</scope>
    <source>
        <strain evidence="1">AMDSBA3</strain>
    </source>
</reference>
<sequence length="70" mass="7805">MAGLSDLIGVSRRAINARLDKRRSISPEMALQLLRRLGNTLQFWLADPMTVDRTEASGDLGKTAKRNYTS</sequence>
<name>A0A2T2WPB2_9FIRM</name>
<evidence type="ECO:0000313" key="2">
    <source>
        <dbReference type="Proteomes" id="UP000241848"/>
    </source>
</evidence>
<dbReference type="GO" id="GO:0003677">
    <property type="term" value="F:DNA binding"/>
    <property type="evidence" value="ECO:0007669"/>
    <property type="project" value="InterPro"/>
</dbReference>
<dbReference type="AlphaFoldDB" id="A0A2T2WPB2"/>
<evidence type="ECO:0008006" key="3">
    <source>
        <dbReference type="Google" id="ProtNLM"/>
    </source>
</evidence>
<protein>
    <recommendedName>
        <fullName evidence="3">HTH cro/C1-type domain-containing protein</fullName>
    </recommendedName>
</protein>
<gene>
    <name evidence="1" type="ORF">C7B45_00190</name>
</gene>
<accession>A0A2T2WPB2</accession>
<dbReference type="SUPFAM" id="SSF47413">
    <property type="entry name" value="lambda repressor-like DNA-binding domains"/>
    <property type="match status" value="1"/>
</dbReference>
<dbReference type="EMBL" id="PXYV01000001">
    <property type="protein sequence ID" value="PSR24075.1"/>
    <property type="molecule type" value="Genomic_DNA"/>
</dbReference>
<proteinExistence type="predicted"/>
<comment type="caution">
    <text evidence="1">The sequence shown here is derived from an EMBL/GenBank/DDBJ whole genome shotgun (WGS) entry which is preliminary data.</text>
</comment>
<evidence type="ECO:0000313" key="1">
    <source>
        <dbReference type="EMBL" id="PSR24075.1"/>
    </source>
</evidence>
<dbReference type="Gene3D" id="1.10.260.40">
    <property type="entry name" value="lambda repressor-like DNA-binding domains"/>
    <property type="match status" value="1"/>
</dbReference>
<dbReference type="InterPro" id="IPR010982">
    <property type="entry name" value="Lambda_DNA-bd_dom_sf"/>
</dbReference>
<organism evidence="1 2">
    <name type="scientific">Sulfobacillus acidophilus</name>
    <dbReference type="NCBI Taxonomy" id="53633"/>
    <lineage>
        <taxon>Bacteria</taxon>
        <taxon>Bacillati</taxon>
        <taxon>Bacillota</taxon>
        <taxon>Clostridia</taxon>
        <taxon>Eubacteriales</taxon>
        <taxon>Clostridiales Family XVII. Incertae Sedis</taxon>
        <taxon>Sulfobacillus</taxon>
    </lineage>
</organism>
<dbReference type="Proteomes" id="UP000241848">
    <property type="component" value="Unassembled WGS sequence"/>
</dbReference>